<dbReference type="EMBL" id="CP021431">
    <property type="protein sequence ID" value="ARU01583.1"/>
    <property type="molecule type" value="Genomic_DNA"/>
</dbReference>
<dbReference type="KEGG" id="lvs:LOKVESSMR4R_02278"/>
<protein>
    <submittedName>
        <fullName evidence="1">YaaC-like Protein</fullName>
    </submittedName>
</protein>
<dbReference type="AlphaFoldDB" id="A0A1Y0EDC7"/>
<evidence type="ECO:0000313" key="1">
    <source>
        <dbReference type="EMBL" id="ARU01583.1"/>
    </source>
</evidence>
<dbReference type="OrthoDB" id="7041536at2"/>
<accession>A0A1Y0EDC7</accession>
<dbReference type="Proteomes" id="UP000195273">
    <property type="component" value="Chromosome"/>
</dbReference>
<dbReference type="InterPro" id="IPR026988">
    <property type="entry name" value="YaaC-like"/>
</dbReference>
<gene>
    <name evidence="1" type="ORF">LOKVESSMR4R_02278</name>
</gene>
<evidence type="ECO:0000313" key="2">
    <source>
        <dbReference type="Proteomes" id="UP000195273"/>
    </source>
</evidence>
<keyword evidence="2" id="KW-1185">Reference proteome</keyword>
<dbReference type="Pfam" id="PF14175">
    <property type="entry name" value="YaaC"/>
    <property type="match status" value="1"/>
</dbReference>
<proteinExistence type="predicted"/>
<dbReference type="RefSeq" id="WP_087208466.1">
    <property type="nucleotide sequence ID" value="NZ_CP021431.1"/>
</dbReference>
<organism evidence="1 2">
    <name type="scientific">Yoonia vestfoldensis</name>
    <dbReference type="NCBI Taxonomy" id="245188"/>
    <lineage>
        <taxon>Bacteria</taxon>
        <taxon>Pseudomonadati</taxon>
        <taxon>Pseudomonadota</taxon>
        <taxon>Alphaproteobacteria</taxon>
        <taxon>Rhodobacterales</taxon>
        <taxon>Paracoccaceae</taxon>
        <taxon>Yoonia</taxon>
    </lineage>
</organism>
<name>A0A1Y0EDC7_9RHOB</name>
<sequence>MRWVDPRDGEVINIRQRPAAFSFFPTFQGATREGIHSTLFSTEPWNIIQHSLEKLGDDNARRQAIAFLVQSRDFYTAAQNSDVSAAKPLLLYYSFLNLAKSLVVKRRGAALGVVRHGLSEQLPVTAGAIHGHVSIDILQNPNASAFVMFANALGAALPTPTAPSTHFRMRSQDFLSQVLIGHRIYCQADGIKERFISLDRIEYMQDAATHDTWVRVRR</sequence>
<reference evidence="1 2" key="1">
    <citation type="submission" date="2017-05" db="EMBL/GenBank/DDBJ databases">
        <title>Genome Sequence of Loktanella vestfoldensis Strain SMR4r Isolated from a Culture of the Diatom Skeletonema marinoi.</title>
        <authorList>
            <person name="Topel M."/>
            <person name="Pinder M.I.M."/>
            <person name="Johansson O.N."/>
            <person name="Kourtchenko O."/>
            <person name="Godhe A."/>
            <person name="Clarke A.K."/>
        </authorList>
    </citation>
    <scope>NUCLEOTIDE SEQUENCE [LARGE SCALE GENOMIC DNA]</scope>
    <source>
        <strain evidence="1 2">SMR4r</strain>
    </source>
</reference>